<evidence type="ECO:0008006" key="9">
    <source>
        <dbReference type="Google" id="ProtNLM"/>
    </source>
</evidence>
<feature type="compositionally biased region" description="Polar residues" evidence="4">
    <location>
        <begin position="45"/>
        <end position="65"/>
    </location>
</feature>
<dbReference type="Pfam" id="PF00176">
    <property type="entry name" value="SNF2-rel_dom"/>
    <property type="match status" value="1"/>
</dbReference>
<dbReference type="GO" id="GO:0005634">
    <property type="term" value="C:nucleus"/>
    <property type="evidence" value="ECO:0007669"/>
    <property type="project" value="TreeGrafter"/>
</dbReference>
<keyword evidence="3" id="KW-0067">ATP-binding</keyword>
<keyword evidence="2" id="KW-0378">Hydrolase</keyword>
<dbReference type="GO" id="GO:0016787">
    <property type="term" value="F:hydrolase activity"/>
    <property type="evidence" value="ECO:0007669"/>
    <property type="project" value="UniProtKB-KW"/>
</dbReference>
<dbReference type="GO" id="GO:0007131">
    <property type="term" value="P:reciprocal meiotic recombination"/>
    <property type="evidence" value="ECO:0007669"/>
    <property type="project" value="TreeGrafter"/>
</dbReference>
<accession>A0A0D2EJB1</accession>
<dbReference type="SUPFAM" id="SSF52540">
    <property type="entry name" value="P-loop containing nucleoside triphosphate hydrolases"/>
    <property type="match status" value="2"/>
</dbReference>
<dbReference type="CDD" id="cd18004">
    <property type="entry name" value="DEXHc_RAD54"/>
    <property type="match status" value="1"/>
</dbReference>
<evidence type="ECO:0000256" key="4">
    <source>
        <dbReference type="SAM" id="MobiDB-lite"/>
    </source>
</evidence>
<evidence type="ECO:0000256" key="3">
    <source>
        <dbReference type="ARBA" id="ARBA00022840"/>
    </source>
</evidence>
<protein>
    <recommendedName>
        <fullName evidence="9">DNA repair and recombination protein RAD54B</fullName>
    </recommendedName>
</protein>
<dbReference type="OrthoDB" id="413460at2759"/>
<dbReference type="GO" id="GO:0015616">
    <property type="term" value="F:DNA translocase activity"/>
    <property type="evidence" value="ECO:0007669"/>
    <property type="project" value="TreeGrafter"/>
</dbReference>
<dbReference type="PANTHER" id="PTHR45629:SF7">
    <property type="entry name" value="DNA EXCISION REPAIR PROTEIN ERCC-6-RELATED"/>
    <property type="match status" value="1"/>
</dbReference>
<evidence type="ECO:0000259" key="5">
    <source>
        <dbReference type="PROSITE" id="PS51192"/>
    </source>
</evidence>
<evidence type="ECO:0000256" key="1">
    <source>
        <dbReference type="ARBA" id="ARBA00022741"/>
    </source>
</evidence>
<dbReference type="HOGENOM" id="CLU_000315_10_1_1"/>
<keyword evidence="8" id="KW-1185">Reference proteome</keyword>
<feature type="compositionally biased region" description="Polar residues" evidence="4">
    <location>
        <begin position="75"/>
        <end position="89"/>
    </location>
</feature>
<dbReference type="AlphaFoldDB" id="A0A0D2EJB1"/>
<dbReference type="FunFam" id="3.40.50.10810:FF:000020">
    <property type="entry name" value="DNA repair and recombination protein RAD54B"/>
    <property type="match status" value="1"/>
</dbReference>
<evidence type="ECO:0000256" key="2">
    <source>
        <dbReference type="ARBA" id="ARBA00022801"/>
    </source>
</evidence>
<keyword evidence="1" id="KW-0547">Nucleotide-binding</keyword>
<organism evidence="7 8">
    <name type="scientific">Exophiala xenobiotica</name>
    <dbReference type="NCBI Taxonomy" id="348802"/>
    <lineage>
        <taxon>Eukaryota</taxon>
        <taxon>Fungi</taxon>
        <taxon>Dikarya</taxon>
        <taxon>Ascomycota</taxon>
        <taxon>Pezizomycotina</taxon>
        <taxon>Eurotiomycetes</taxon>
        <taxon>Chaetothyriomycetidae</taxon>
        <taxon>Chaetothyriales</taxon>
        <taxon>Herpotrichiellaceae</taxon>
        <taxon>Exophiala</taxon>
    </lineage>
</organism>
<dbReference type="SMART" id="SM00487">
    <property type="entry name" value="DEXDc"/>
    <property type="match status" value="1"/>
</dbReference>
<proteinExistence type="predicted"/>
<evidence type="ECO:0000313" key="8">
    <source>
        <dbReference type="Proteomes" id="UP000054342"/>
    </source>
</evidence>
<sequence length="976" mass="108345">MLSKPFKPLTIRKPDAITASDASAGPAAKRRKLSPPEDEPAAVKTEQSISKATSHNNTKSNSASNYRPPLKEVHNPSSPEAPSATGLPTSNQTYYSVLWRVTTNKKNKTWTDDGVLVVADGYATLYNNTGRSMGRTAVAAALTPGFNLSIGGKQVEIDSCITKNDYIAVVNPKALSQRVHNIPPSKPKPTQPSTILQPKLSLKEQMKAQIQKEKKENQKQGLQQFSRVAAFKQPLKETTIMPQGPSEMPTPRHNPKAAGAFIFKRPQSPPQGRQMVDVVLDPLLGKQLRPHQQEGVKFLYECVMGLREFDGRGCILADDMGLGKTLTTIALLWTLLRQNPVHKAPPVVRKALIVCPVSLIRNWKREFKKWLGLDRLGVLEFEDQNTQVINFDGKVYQVMIIGYERLRMVADDLGQGHPIDIVICDEGHRLKTMKNKSAQAIESLNTKRRIILSGTPIQNDLSEFYAMVNFVNDGCLGSQKGFVRDFEKPIMKSRQPDASEEDLERGREASDELARITSPFILRRTADILADFLPPKTEFVLFCKPTQAQAMIYRSVLQSPMFHNALRSNETAFQLITILKKLCNSPALMDPKYGNDDATPSSSLTVLNDMLPSGLSKLYQNHLSCKIRLLDQLLQQLRHSTDEKVVVISNYTSTLNLIEQLLKSSDLPSLRLDGSVAASKRQNLVDQFNRSKSSQMFAFLLSAKAGGVGLNLIGASRLILFDVDWNPATDDQAVARIHRQGQKRHCKIYRFLIKGGLEEKIWQRQVVKRALADSIMQGGSTISSGGLAPKQKGKGQTSTFSQEELKDLFRLDENAGLRTHELIGCECKGTALEEGVDGEHALKKTQVAGEDGEPLEQDSQEVLPEIQVSTKKANSSSLEQMKSDFQDQPGSITSPAKCEVEAEREELLKYVHLDTSIFSQPDVDSDLVERVSAVVDDDCLEHILRLSQDMTGGSSISYVFKKTNGSQTRYSLEEEV</sequence>
<dbReference type="InterPro" id="IPR050496">
    <property type="entry name" value="SNF2_RAD54_helicase_repair"/>
</dbReference>
<dbReference type="InterPro" id="IPR001650">
    <property type="entry name" value="Helicase_C-like"/>
</dbReference>
<reference evidence="7 8" key="1">
    <citation type="submission" date="2015-01" db="EMBL/GenBank/DDBJ databases">
        <title>The Genome Sequence of Exophiala xenobiotica CBS118157.</title>
        <authorList>
            <consortium name="The Broad Institute Genomics Platform"/>
            <person name="Cuomo C."/>
            <person name="de Hoog S."/>
            <person name="Gorbushina A."/>
            <person name="Stielow B."/>
            <person name="Teixiera M."/>
            <person name="Abouelleil A."/>
            <person name="Chapman S.B."/>
            <person name="Priest M."/>
            <person name="Young S.K."/>
            <person name="Wortman J."/>
            <person name="Nusbaum C."/>
            <person name="Birren B."/>
        </authorList>
    </citation>
    <scope>NUCLEOTIDE SEQUENCE [LARGE SCALE GENOMIC DNA]</scope>
    <source>
        <strain evidence="7 8">CBS 118157</strain>
    </source>
</reference>
<dbReference type="InterPro" id="IPR014001">
    <property type="entry name" value="Helicase_ATP-bd"/>
</dbReference>
<gene>
    <name evidence="7" type="ORF">PV05_07116</name>
</gene>
<dbReference type="InterPro" id="IPR000330">
    <property type="entry name" value="SNF2_N"/>
</dbReference>
<dbReference type="GO" id="GO:0005524">
    <property type="term" value="F:ATP binding"/>
    <property type="evidence" value="ECO:0007669"/>
    <property type="project" value="InterPro"/>
</dbReference>
<feature type="domain" description="Helicase ATP-binding" evidence="5">
    <location>
        <begin position="305"/>
        <end position="474"/>
    </location>
</feature>
<dbReference type="InterPro" id="IPR038718">
    <property type="entry name" value="SNF2-like_sf"/>
</dbReference>
<dbReference type="CDD" id="cd18793">
    <property type="entry name" value="SF2_C_SNF"/>
    <property type="match status" value="1"/>
</dbReference>
<dbReference type="Gene3D" id="1.20.120.850">
    <property type="entry name" value="SWI2/SNF2 ATPases, N-terminal domain"/>
    <property type="match status" value="1"/>
</dbReference>
<feature type="domain" description="Helicase C-terminal" evidence="6">
    <location>
        <begin position="629"/>
        <end position="788"/>
    </location>
</feature>
<dbReference type="EMBL" id="KN847320">
    <property type="protein sequence ID" value="KIW54780.1"/>
    <property type="molecule type" value="Genomic_DNA"/>
</dbReference>
<dbReference type="GeneID" id="25329024"/>
<dbReference type="SMART" id="SM00490">
    <property type="entry name" value="HELICc"/>
    <property type="match status" value="1"/>
</dbReference>
<feature type="region of interest" description="Disordered" evidence="4">
    <location>
        <begin position="1"/>
        <end position="89"/>
    </location>
</feature>
<dbReference type="PROSITE" id="PS51194">
    <property type="entry name" value="HELICASE_CTER"/>
    <property type="match status" value="1"/>
</dbReference>
<evidence type="ECO:0000313" key="7">
    <source>
        <dbReference type="EMBL" id="KIW54780.1"/>
    </source>
</evidence>
<name>A0A0D2EJB1_9EURO</name>
<dbReference type="Proteomes" id="UP000054342">
    <property type="component" value="Unassembled WGS sequence"/>
</dbReference>
<dbReference type="Gene3D" id="3.40.50.10810">
    <property type="entry name" value="Tandem AAA-ATPase domain"/>
    <property type="match status" value="1"/>
</dbReference>
<dbReference type="Pfam" id="PF00271">
    <property type="entry name" value="Helicase_C"/>
    <property type="match status" value="1"/>
</dbReference>
<dbReference type="PROSITE" id="PS51192">
    <property type="entry name" value="HELICASE_ATP_BIND_1"/>
    <property type="match status" value="1"/>
</dbReference>
<dbReference type="Gene3D" id="3.40.50.300">
    <property type="entry name" value="P-loop containing nucleotide triphosphate hydrolases"/>
    <property type="match status" value="1"/>
</dbReference>
<dbReference type="RefSeq" id="XP_013315364.1">
    <property type="nucleotide sequence ID" value="XM_013459910.1"/>
</dbReference>
<dbReference type="STRING" id="348802.A0A0D2EJB1"/>
<dbReference type="InterPro" id="IPR049730">
    <property type="entry name" value="SNF2/RAD54-like_C"/>
</dbReference>
<dbReference type="InterPro" id="IPR027417">
    <property type="entry name" value="P-loop_NTPase"/>
</dbReference>
<evidence type="ECO:0000259" key="6">
    <source>
        <dbReference type="PROSITE" id="PS51194"/>
    </source>
</evidence>
<dbReference type="PANTHER" id="PTHR45629">
    <property type="entry name" value="SNF2/RAD54 FAMILY MEMBER"/>
    <property type="match status" value="1"/>
</dbReference>
<dbReference type="GO" id="GO:0000724">
    <property type="term" value="P:double-strand break repair via homologous recombination"/>
    <property type="evidence" value="ECO:0007669"/>
    <property type="project" value="TreeGrafter"/>
</dbReference>